<name>D2H6E9_AILME</name>
<evidence type="ECO:0000256" key="4">
    <source>
        <dbReference type="ARBA" id="ARBA00022989"/>
    </source>
</evidence>
<organism evidence="7">
    <name type="scientific">Ailuropoda melanoleuca</name>
    <name type="common">Giant panda</name>
    <dbReference type="NCBI Taxonomy" id="9646"/>
    <lineage>
        <taxon>Eukaryota</taxon>
        <taxon>Metazoa</taxon>
        <taxon>Chordata</taxon>
        <taxon>Craniata</taxon>
        <taxon>Vertebrata</taxon>
        <taxon>Euteleostomi</taxon>
        <taxon>Mammalia</taxon>
        <taxon>Eutheria</taxon>
        <taxon>Laurasiatheria</taxon>
        <taxon>Carnivora</taxon>
        <taxon>Caniformia</taxon>
        <taxon>Ursidae</taxon>
        <taxon>Ailuropoda</taxon>
    </lineage>
</organism>
<dbReference type="InterPro" id="IPR007915">
    <property type="entry name" value="TMEM258/Ost5"/>
</dbReference>
<dbReference type="GO" id="GO:0006487">
    <property type="term" value="P:protein N-linked glycosylation"/>
    <property type="evidence" value="ECO:0007669"/>
    <property type="project" value="UniProtKB-UniRule"/>
</dbReference>
<dbReference type="EMBL" id="GL192527">
    <property type="protein sequence ID" value="EFB14128.1"/>
    <property type="molecule type" value="Genomic_DNA"/>
</dbReference>
<keyword evidence="5 6" id="KW-0472">Membrane</keyword>
<keyword evidence="4 6" id="KW-1133">Transmembrane helix</keyword>
<evidence type="ECO:0000256" key="6">
    <source>
        <dbReference type="RuleBase" id="RU367008"/>
    </source>
</evidence>
<dbReference type="PANTHER" id="PTHR13636">
    <property type="entry name" value="TRANSMEMBRANE PROTEIN 258"/>
    <property type="match status" value="1"/>
</dbReference>
<evidence type="ECO:0000256" key="2">
    <source>
        <dbReference type="ARBA" id="ARBA00009825"/>
    </source>
</evidence>
<sequence>VNLAVFPHLTVVLLALGMFSTTWFFIYEVTSTFMKYTWDTHKELLSSLVSLLFTGFGVFFLLLWVDIYI</sequence>
<feature type="transmembrane region" description="Helical" evidence="6">
    <location>
        <begin position="48"/>
        <end position="65"/>
    </location>
</feature>
<dbReference type="Pfam" id="PF05251">
    <property type="entry name" value="Ost5"/>
    <property type="match status" value="1"/>
</dbReference>
<evidence type="ECO:0000256" key="3">
    <source>
        <dbReference type="ARBA" id="ARBA00022692"/>
    </source>
</evidence>
<feature type="non-terminal residue" evidence="7">
    <location>
        <position position="69"/>
    </location>
</feature>
<evidence type="ECO:0000256" key="1">
    <source>
        <dbReference type="ARBA" id="ARBA00004141"/>
    </source>
</evidence>
<dbReference type="GO" id="GO:0008250">
    <property type="term" value="C:oligosaccharyltransferase complex"/>
    <property type="evidence" value="ECO:0007669"/>
    <property type="project" value="UniProtKB-UniRule"/>
</dbReference>
<gene>
    <name evidence="7" type="ORF">PANDA_005548</name>
</gene>
<protein>
    <recommendedName>
        <fullName evidence="6">Dolichyl-diphosphooligosaccharide-protein glycosyltransferase subunit TMEM258</fullName>
    </recommendedName>
    <alternativeName>
        <fullName evidence="6">Transmembrane protein 258</fullName>
    </alternativeName>
</protein>
<comment type="subunit">
    <text evidence="6">Component of the oligosaccharyltransferase (OST) complex.</text>
</comment>
<dbReference type="InParanoid" id="D2H6E9"/>
<keyword evidence="3 6" id="KW-0812">Transmembrane</keyword>
<proteinExistence type="inferred from homology"/>
<evidence type="ECO:0000313" key="7">
    <source>
        <dbReference type="EMBL" id="EFB14128.1"/>
    </source>
</evidence>
<reference evidence="7" key="1">
    <citation type="journal article" date="2010" name="Nature">
        <title>The sequence and de novo assembly of the giant panda genome.</title>
        <authorList>
            <person name="Li R."/>
            <person name="Fan W."/>
            <person name="Tian G."/>
            <person name="Zhu H."/>
            <person name="He L."/>
            <person name="Cai J."/>
            <person name="Huang Q."/>
            <person name="Cai Q."/>
            <person name="Li B."/>
            <person name="Bai Y."/>
            <person name="Zhang Z."/>
            <person name="Zhang Y."/>
            <person name="Wang W."/>
            <person name="Li J."/>
            <person name="Wei F."/>
            <person name="Li H."/>
            <person name="Jian M."/>
            <person name="Li J."/>
            <person name="Zhang Z."/>
            <person name="Nielsen R."/>
            <person name="Li D."/>
            <person name="Gu W."/>
            <person name="Yang Z."/>
            <person name="Xuan Z."/>
            <person name="Ryder O.A."/>
            <person name="Leung F.C."/>
            <person name="Zhou Y."/>
            <person name="Cao J."/>
            <person name="Sun X."/>
            <person name="Fu Y."/>
            <person name="Fang X."/>
            <person name="Guo X."/>
            <person name="Wang B."/>
            <person name="Hou R."/>
            <person name="Shen F."/>
            <person name="Mu B."/>
            <person name="Ni P."/>
            <person name="Lin R."/>
            <person name="Qian W."/>
            <person name="Wang G."/>
            <person name="Yu C."/>
            <person name="Nie W."/>
            <person name="Wang J."/>
            <person name="Wu Z."/>
            <person name="Liang H."/>
            <person name="Min J."/>
            <person name="Wu Q."/>
            <person name="Cheng S."/>
            <person name="Ruan J."/>
            <person name="Wang M."/>
            <person name="Shi Z."/>
            <person name="Wen M."/>
            <person name="Liu B."/>
            <person name="Ren X."/>
            <person name="Zheng H."/>
            <person name="Dong D."/>
            <person name="Cook K."/>
            <person name="Shan G."/>
            <person name="Zhang H."/>
            <person name="Kosiol C."/>
            <person name="Xie X."/>
            <person name="Lu Z."/>
            <person name="Zheng H."/>
            <person name="Li Y."/>
            <person name="Steiner C.C."/>
            <person name="Lam T.T."/>
            <person name="Lin S."/>
            <person name="Zhang Q."/>
            <person name="Li G."/>
            <person name="Tian J."/>
            <person name="Gong T."/>
            <person name="Liu H."/>
            <person name="Zhang D."/>
            <person name="Fang L."/>
            <person name="Ye C."/>
            <person name="Zhang J."/>
            <person name="Hu W."/>
            <person name="Xu A."/>
            <person name="Ren Y."/>
            <person name="Zhang G."/>
            <person name="Bruford M.W."/>
            <person name="Li Q."/>
            <person name="Ma L."/>
            <person name="Guo Y."/>
            <person name="An N."/>
            <person name="Hu Y."/>
            <person name="Zheng Y."/>
            <person name="Shi Y."/>
            <person name="Li Z."/>
            <person name="Liu Q."/>
            <person name="Chen Y."/>
            <person name="Zhao J."/>
            <person name="Qu N."/>
            <person name="Zhao S."/>
            <person name="Tian F."/>
            <person name="Wang X."/>
            <person name="Wang H."/>
            <person name="Xu L."/>
            <person name="Liu X."/>
            <person name="Vinar T."/>
            <person name="Wang Y."/>
            <person name="Lam T.W."/>
            <person name="Yiu S.M."/>
            <person name="Liu S."/>
            <person name="Zhang H."/>
            <person name="Li D."/>
            <person name="Huang Y."/>
            <person name="Wang X."/>
            <person name="Yang G."/>
            <person name="Jiang Z."/>
            <person name="Wang J."/>
            <person name="Qin N."/>
            <person name="Li L."/>
            <person name="Li J."/>
            <person name="Bolund L."/>
            <person name="Kristiansen K."/>
            <person name="Wong G.K."/>
            <person name="Olson M."/>
            <person name="Zhang X."/>
            <person name="Li S."/>
            <person name="Yang H."/>
            <person name="Wang J."/>
            <person name="Wang J."/>
        </authorList>
    </citation>
    <scope>NUCLEOTIDE SEQUENCE [LARGE SCALE GENOMIC DNA]</scope>
</reference>
<comment type="similarity">
    <text evidence="2 6">Belongs to the OST5 family.</text>
</comment>
<feature type="non-terminal residue" evidence="7">
    <location>
        <position position="1"/>
    </location>
</feature>
<feature type="transmembrane region" description="Helical" evidence="6">
    <location>
        <begin position="6"/>
        <end position="27"/>
    </location>
</feature>
<dbReference type="AlphaFoldDB" id="D2H6E9"/>
<accession>D2H6E9</accession>
<evidence type="ECO:0000256" key="5">
    <source>
        <dbReference type="ARBA" id="ARBA00023136"/>
    </source>
</evidence>
<comment type="function">
    <text evidence="6">Subunit of the oligosaccharyl transferase (OST) complex that catalyzes the initial transfer of a defined glycan (Glc(3)Man(9)GlcNAc(2) in eukaryotes) from the lipid carrier dolichol-pyrophosphate to an asparagine residue within an Asn-X-Ser/Thr consensus motif in nascent polypeptide chains, the first step in protein N-glycosylation. N-glycosylation occurs cotranslationally and the complex associates with the Sec61 complex at the channel-forming translocon complex that mediates protein translocation across the endoplasmic reticulum (ER). All subunits are required for a maximal enzyme activity.</text>
</comment>
<comment type="subcellular location">
    <subcellularLocation>
        <location evidence="1 6">Membrane</location>
        <topology evidence="1 6">Multi-pass membrane protein</topology>
    </subcellularLocation>
</comment>